<dbReference type="Ensembl" id="ENSPKIT00000019519.1">
    <property type="protein sequence ID" value="ENSPKIP00000038527.1"/>
    <property type="gene ID" value="ENSPKIG00000016257.1"/>
</dbReference>
<dbReference type="InterPro" id="IPR051476">
    <property type="entry name" value="Bac_ResReg_Asp_Phosphatase"/>
</dbReference>
<organism evidence="7 8">
    <name type="scientific">Paramormyrops kingsleyae</name>
    <dbReference type="NCBI Taxonomy" id="1676925"/>
    <lineage>
        <taxon>Eukaryota</taxon>
        <taxon>Metazoa</taxon>
        <taxon>Chordata</taxon>
        <taxon>Craniata</taxon>
        <taxon>Vertebrata</taxon>
        <taxon>Euteleostomi</taxon>
        <taxon>Actinopterygii</taxon>
        <taxon>Neopterygii</taxon>
        <taxon>Teleostei</taxon>
        <taxon>Osteoglossocephala</taxon>
        <taxon>Osteoglossomorpha</taxon>
        <taxon>Osteoglossiformes</taxon>
        <taxon>Mormyridae</taxon>
        <taxon>Paramormyrops</taxon>
    </lineage>
</organism>
<dbReference type="PANTHER" id="PTHR46630:SF1">
    <property type="entry name" value="TETRATRICOPEPTIDE REPEAT PROTEIN 29"/>
    <property type="match status" value="1"/>
</dbReference>
<name>A0A3B3T5U5_9TELE</name>
<dbReference type="GO" id="GO:0005737">
    <property type="term" value="C:cytoplasm"/>
    <property type="evidence" value="ECO:0007669"/>
    <property type="project" value="UniProtKB-SubCell"/>
</dbReference>
<dbReference type="Proteomes" id="UP000261540">
    <property type="component" value="Unplaced"/>
</dbReference>
<accession>A0A3B3T5U5</accession>
<dbReference type="InterPro" id="IPR011990">
    <property type="entry name" value="TPR-like_helical_dom_sf"/>
</dbReference>
<comment type="function">
    <text evidence="6">Axonemal protein which is implicated in axonemal and/or peri-axonemal structure assembly and regulates flagellum assembly and beating and therefore sperm motility.</text>
</comment>
<evidence type="ECO:0000256" key="1">
    <source>
        <dbReference type="ARBA" id="ARBA00004496"/>
    </source>
</evidence>
<evidence type="ECO:0000256" key="3">
    <source>
        <dbReference type="ARBA" id="ARBA00022737"/>
    </source>
</evidence>
<dbReference type="Gene3D" id="1.25.40.10">
    <property type="entry name" value="Tetratricopeptide repeat domain"/>
    <property type="match status" value="1"/>
</dbReference>
<keyword evidence="8" id="KW-1185">Reference proteome</keyword>
<evidence type="ECO:0000256" key="2">
    <source>
        <dbReference type="ARBA" id="ARBA00022490"/>
    </source>
</evidence>
<reference evidence="7" key="1">
    <citation type="submission" date="2025-08" db="UniProtKB">
        <authorList>
            <consortium name="Ensembl"/>
        </authorList>
    </citation>
    <scope>IDENTIFICATION</scope>
</reference>
<protein>
    <recommendedName>
        <fullName evidence="5">Tetratricopeptide repeat protein 29</fullName>
    </recommendedName>
</protein>
<evidence type="ECO:0000256" key="4">
    <source>
        <dbReference type="ARBA" id="ARBA00022803"/>
    </source>
</evidence>
<dbReference type="AlphaFoldDB" id="A0A3B3T5U5"/>
<dbReference type="GO" id="GO:0036126">
    <property type="term" value="C:sperm flagellum"/>
    <property type="evidence" value="ECO:0007669"/>
    <property type="project" value="TreeGrafter"/>
</dbReference>
<dbReference type="SUPFAM" id="SSF48452">
    <property type="entry name" value="TPR-like"/>
    <property type="match status" value="1"/>
</dbReference>
<sequence>QKSHNRATLKFRNSLKQNICIDMLRKGYHRSFREVFALIQKQAASGEAPGPGSGIWQPWPLEEQPRKLEQIQRFLTRAEEAQRAGCYEEVYDNQVALARYFEDQEDKWLSDYFYEVCLDSAQRIKMDGGEREAEANFNMGRIYMEQGRLEGALECATASHRLTAGRTWTDGAGRSCFARTCQSLSTIYSSLANKMLENEEHQVAIETLLKAFEMTKEAGDKKIEAEAAYRLGSAYRLVQDHQAARRVSVPALQGQRTLAMALTQLAFTDSCVPSLNLNADWSLHVTLLQGVYDRACEMFQRASEMAEKLGRPERLRRALVHLGIARALHVTATCSSHGGAPPLADVPRLLLWKDSRRDTFGDTRLATNSSHCPIVTCFPPRPLMLLDDLQDFQSAWCNISDDE</sequence>
<proteinExistence type="predicted"/>
<comment type="subcellular location">
    <subcellularLocation>
        <location evidence="1">Cytoplasm</location>
    </subcellularLocation>
</comment>
<evidence type="ECO:0000313" key="7">
    <source>
        <dbReference type="Ensembl" id="ENSPKIP00000038527.1"/>
    </source>
</evidence>
<dbReference type="GO" id="GO:0003341">
    <property type="term" value="P:cilium movement"/>
    <property type="evidence" value="ECO:0007669"/>
    <property type="project" value="TreeGrafter"/>
</dbReference>
<keyword evidence="4" id="KW-0802">TPR repeat</keyword>
<reference evidence="7" key="2">
    <citation type="submission" date="2025-09" db="UniProtKB">
        <authorList>
            <consortium name="Ensembl"/>
        </authorList>
    </citation>
    <scope>IDENTIFICATION</scope>
</reference>
<evidence type="ECO:0000313" key="8">
    <source>
        <dbReference type="Proteomes" id="UP000261540"/>
    </source>
</evidence>
<evidence type="ECO:0000256" key="5">
    <source>
        <dbReference type="ARBA" id="ARBA00040665"/>
    </source>
</evidence>
<dbReference type="GeneTree" id="ENSGT00390000008611"/>
<evidence type="ECO:0000256" key="6">
    <source>
        <dbReference type="ARBA" id="ARBA00044739"/>
    </source>
</evidence>
<dbReference type="STRING" id="1676925.ENSPKIP00000038527"/>
<keyword evidence="2" id="KW-0963">Cytoplasm</keyword>
<keyword evidence="3" id="KW-0677">Repeat</keyword>
<dbReference type="PANTHER" id="PTHR46630">
    <property type="entry name" value="TETRATRICOPEPTIDE REPEAT PROTEIN 29"/>
    <property type="match status" value="1"/>
</dbReference>